<dbReference type="AlphaFoldDB" id="A0A1H3TQP7"/>
<dbReference type="PRINTS" id="PR00413">
    <property type="entry name" value="HADHALOGNASE"/>
</dbReference>
<dbReference type="Pfam" id="PF00702">
    <property type="entry name" value="Hydrolase"/>
    <property type="match status" value="1"/>
</dbReference>
<dbReference type="InterPro" id="IPR023214">
    <property type="entry name" value="HAD_sf"/>
</dbReference>
<evidence type="ECO:0000313" key="1">
    <source>
        <dbReference type="EMBL" id="SDZ52526.1"/>
    </source>
</evidence>
<dbReference type="PANTHER" id="PTHR43611">
    <property type="entry name" value="ALPHA-D-GLUCOSE 1-PHOSPHATE PHOSPHATASE"/>
    <property type="match status" value="1"/>
</dbReference>
<dbReference type="GO" id="GO:0016787">
    <property type="term" value="F:hydrolase activity"/>
    <property type="evidence" value="ECO:0007669"/>
    <property type="project" value="UniProtKB-KW"/>
</dbReference>
<dbReference type="InterPro" id="IPR006439">
    <property type="entry name" value="HAD-SF_hydro_IA"/>
</dbReference>
<keyword evidence="2" id="KW-1185">Reference proteome</keyword>
<proteinExistence type="predicted"/>
<dbReference type="STRING" id="137265.SAMN05421684_6216"/>
<accession>A0A1H3TQP7</accession>
<dbReference type="InterPro" id="IPR023198">
    <property type="entry name" value="PGP-like_dom2"/>
</dbReference>
<dbReference type="Gene3D" id="1.10.150.240">
    <property type="entry name" value="Putative phosphatase, domain 2"/>
    <property type="match status" value="1"/>
</dbReference>
<organism evidence="1 2">
    <name type="scientific">Asanoa ishikariensis</name>
    <dbReference type="NCBI Taxonomy" id="137265"/>
    <lineage>
        <taxon>Bacteria</taxon>
        <taxon>Bacillati</taxon>
        <taxon>Actinomycetota</taxon>
        <taxon>Actinomycetes</taxon>
        <taxon>Micromonosporales</taxon>
        <taxon>Micromonosporaceae</taxon>
        <taxon>Asanoa</taxon>
    </lineage>
</organism>
<keyword evidence="1" id="KW-0378">Hydrolase</keyword>
<sequence length="205" mass="22284">MSIVTIRAVVFDIGGVLEFCGPMDFEKVWEPKLGLADGSIDAAMQDMWDGGAIGTVTEAEVHAAMADRLGITHDQVDAAMADMWQQYLGTPNTELIEYARALRQRVRTGILSNSFVGASEREQAAYGLVELVDVCLYSHEVGLVKPDPELWKLTCERMGGKPAELLFVDDFPANIAAANAYGMRAVLFESTAQVIAEIEAALRGE</sequence>
<dbReference type="SUPFAM" id="SSF56784">
    <property type="entry name" value="HAD-like"/>
    <property type="match status" value="1"/>
</dbReference>
<protein>
    <submittedName>
        <fullName evidence="1">Putative hydrolase of the HAD superfamily</fullName>
    </submittedName>
</protein>
<evidence type="ECO:0000313" key="2">
    <source>
        <dbReference type="Proteomes" id="UP000199632"/>
    </source>
</evidence>
<dbReference type="NCBIfam" id="TIGR01509">
    <property type="entry name" value="HAD-SF-IA-v3"/>
    <property type="match status" value="1"/>
</dbReference>
<dbReference type="InterPro" id="IPR036412">
    <property type="entry name" value="HAD-like_sf"/>
</dbReference>
<dbReference type="Gene3D" id="3.40.50.1000">
    <property type="entry name" value="HAD superfamily/HAD-like"/>
    <property type="match status" value="1"/>
</dbReference>
<dbReference type="PANTHER" id="PTHR43611:SF3">
    <property type="entry name" value="FLAVIN MONONUCLEOTIDE HYDROLASE 1, CHLOROPLATIC"/>
    <property type="match status" value="1"/>
</dbReference>
<dbReference type="SFLD" id="SFLDG01129">
    <property type="entry name" value="C1.5:_HAD__Beta-PGM__Phosphata"/>
    <property type="match status" value="1"/>
</dbReference>
<gene>
    <name evidence="1" type="ORF">SAMN05421684_6216</name>
</gene>
<dbReference type="Proteomes" id="UP000199632">
    <property type="component" value="Unassembled WGS sequence"/>
</dbReference>
<dbReference type="EMBL" id="FNQB01000003">
    <property type="protein sequence ID" value="SDZ52526.1"/>
    <property type="molecule type" value="Genomic_DNA"/>
</dbReference>
<dbReference type="SFLD" id="SFLDS00003">
    <property type="entry name" value="Haloacid_Dehalogenase"/>
    <property type="match status" value="1"/>
</dbReference>
<reference evidence="2" key="1">
    <citation type="submission" date="2016-10" db="EMBL/GenBank/DDBJ databases">
        <authorList>
            <person name="Varghese N."/>
            <person name="Submissions S."/>
        </authorList>
    </citation>
    <scope>NUCLEOTIDE SEQUENCE [LARGE SCALE GENOMIC DNA]</scope>
    <source>
        <strain evidence="2">DSM 44718</strain>
    </source>
</reference>
<dbReference type="CDD" id="cd02603">
    <property type="entry name" value="HAD_sEH-N_like"/>
    <property type="match status" value="1"/>
</dbReference>
<name>A0A1H3TQP7_9ACTN</name>